<evidence type="ECO:0000313" key="2">
    <source>
        <dbReference type="EMBL" id="KAK4141062.1"/>
    </source>
</evidence>
<reference evidence="2" key="1">
    <citation type="journal article" date="2023" name="Mol. Phylogenet. Evol.">
        <title>Genome-scale phylogeny and comparative genomics of the fungal order Sordariales.</title>
        <authorList>
            <person name="Hensen N."/>
            <person name="Bonometti L."/>
            <person name="Westerberg I."/>
            <person name="Brannstrom I.O."/>
            <person name="Guillou S."/>
            <person name="Cros-Aarteil S."/>
            <person name="Calhoun S."/>
            <person name="Haridas S."/>
            <person name="Kuo A."/>
            <person name="Mondo S."/>
            <person name="Pangilinan J."/>
            <person name="Riley R."/>
            <person name="LaButti K."/>
            <person name="Andreopoulos B."/>
            <person name="Lipzen A."/>
            <person name="Chen C."/>
            <person name="Yan M."/>
            <person name="Daum C."/>
            <person name="Ng V."/>
            <person name="Clum A."/>
            <person name="Steindorff A."/>
            <person name="Ohm R.A."/>
            <person name="Martin F."/>
            <person name="Silar P."/>
            <person name="Natvig D.O."/>
            <person name="Lalanne C."/>
            <person name="Gautier V."/>
            <person name="Ament-Velasquez S.L."/>
            <person name="Kruys A."/>
            <person name="Hutchinson M.I."/>
            <person name="Powell A.J."/>
            <person name="Barry K."/>
            <person name="Miller A.N."/>
            <person name="Grigoriev I.V."/>
            <person name="Debuchy R."/>
            <person name="Gladieux P."/>
            <person name="Hiltunen Thoren M."/>
            <person name="Johannesson H."/>
        </authorList>
    </citation>
    <scope>NUCLEOTIDE SEQUENCE</scope>
    <source>
        <strain evidence="2">CBS 141.50</strain>
    </source>
</reference>
<reference evidence="2" key="2">
    <citation type="submission" date="2023-05" db="EMBL/GenBank/DDBJ databases">
        <authorList>
            <consortium name="Lawrence Berkeley National Laboratory"/>
            <person name="Steindorff A."/>
            <person name="Hensen N."/>
            <person name="Bonometti L."/>
            <person name="Westerberg I."/>
            <person name="Brannstrom I.O."/>
            <person name="Guillou S."/>
            <person name="Cros-Aarteil S."/>
            <person name="Calhoun S."/>
            <person name="Haridas S."/>
            <person name="Kuo A."/>
            <person name="Mondo S."/>
            <person name="Pangilinan J."/>
            <person name="Riley R."/>
            <person name="Labutti K."/>
            <person name="Andreopoulos B."/>
            <person name="Lipzen A."/>
            <person name="Chen C."/>
            <person name="Yanf M."/>
            <person name="Daum C."/>
            <person name="Ng V."/>
            <person name="Clum A."/>
            <person name="Ohm R."/>
            <person name="Martin F."/>
            <person name="Silar P."/>
            <person name="Natvig D."/>
            <person name="Lalanne C."/>
            <person name="Gautier V."/>
            <person name="Ament-Velasquez S.L."/>
            <person name="Kruys A."/>
            <person name="Hutchinson M.I."/>
            <person name="Powell A.J."/>
            <person name="Barry K."/>
            <person name="Miller A.N."/>
            <person name="Grigoriev I.V."/>
            <person name="Debuchy R."/>
            <person name="Gladieux P."/>
            <person name="Thoren M.H."/>
            <person name="Johannesson H."/>
        </authorList>
    </citation>
    <scope>NUCLEOTIDE SEQUENCE</scope>
    <source>
        <strain evidence="2">CBS 141.50</strain>
    </source>
</reference>
<accession>A0AAN6UXM1</accession>
<dbReference type="GeneID" id="87821182"/>
<comment type="caution">
    <text evidence="2">The sequence shown here is derived from an EMBL/GenBank/DDBJ whole genome shotgun (WGS) entry which is preliminary data.</text>
</comment>
<name>A0AAN6UXM1_9PEZI</name>
<evidence type="ECO:0000313" key="3">
    <source>
        <dbReference type="Proteomes" id="UP001302676"/>
    </source>
</evidence>
<dbReference type="Proteomes" id="UP001302676">
    <property type="component" value="Unassembled WGS sequence"/>
</dbReference>
<evidence type="ECO:0000256" key="1">
    <source>
        <dbReference type="SAM" id="MobiDB-lite"/>
    </source>
</evidence>
<dbReference type="AlphaFoldDB" id="A0AAN6UXM1"/>
<gene>
    <name evidence="2" type="ORF">C8A04DRAFT_39391</name>
</gene>
<dbReference type="RefSeq" id="XP_062634433.1">
    <property type="nucleotide sequence ID" value="XM_062784569.1"/>
</dbReference>
<organism evidence="2 3">
    <name type="scientific">Dichotomopilus funicola</name>
    <dbReference type="NCBI Taxonomy" id="1934379"/>
    <lineage>
        <taxon>Eukaryota</taxon>
        <taxon>Fungi</taxon>
        <taxon>Dikarya</taxon>
        <taxon>Ascomycota</taxon>
        <taxon>Pezizomycotina</taxon>
        <taxon>Sordariomycetes</taxon>
        <taxon>Sordariomycetidae</taxon>
        <taxon>Sordariales</taxon>
        <taxon>Chaetomiaceae</taxon>
        <taxon>Dichotomopilus</taxon>
    </lineage>
</organism>
<protein>
    <submittedName>
        <fullName evidence="2">Uncharacterized protein</fullName>
    </submittedName>
</protein>
<proteinExistence type="predicted"/>
<keyword evidence="3" id="KW-1185">Reference proteome</keyword>
<sequence length="432" mass="47412">MAPQDVTPERLPAFNPPGWPFVDDNLNAKQKAAWSKQVSTWMQSQITAKDPDDGSPLTGGGGVLRTPLKQFFNGTVTPYITTQPPTTVSWNAFPGLIARQDPNNRWLKVEGHRDLMDEYLEWTTKIDSNKRVQYIVFTCEGFEYFSFLGRENPYGLVDLYRKSNPDFADQIKKEDLLDKDGKYQPYNKWNGVLANIPGQPETGLTSVNPGSIMHLAQVNNTLSAEVDIAGQATVLRKNPDGQPITDQTTLCNCSKYGNAYRNSDPTIGIGVNTLARNGNLISVADPVAIYMVEFNTANFRLDVDGSSQDLQDIPDGTFTWVRGDINKKMGLRLKVEIPKGTMGTGQNEGRELTVSDIFDTNTSKYIEFGGQFADYVTMGVSAVVIKGDNAAPAEFCPAVPKPKDGDHEGIDGLAVGAGPKKTPQGLHTARRL</sequence>
<dbReference type="EMBL" id="MU853618">
    <property type="protein sequence ID" value="KAK4141062.1"/>
    <property type="molecule type" value="Genomic_DNA"/>
</dbReference>
<feature type="region of interest" description="Disordered" evidence="1">
    <location>
        <begin position="403"/>
        <end position="432"/>
    </location>
</feature>